<proteinExistence type="inferred from homology"/>
<keyword evidence="9" id="KW-1185">Reference proteome</keyword>
<feature type="region of interest" description="Disordered" evidence="5">
    <location>
        <begin position="113"/>
        <end position="138"/>
    </location>
</feature>
<evidence type="ECO:0000256" key="3">
    <source>
        <dbReference type="ARBA" id="ARBA00023306"/>
    </source>
</evidence>
<evidence type="ECO:0000313" key="8">
    <source>
        <dbReference type="EMBL" id="CAG8462745.1"/>
    </source>
</evidence>
<evidence type="ECO:0000259" key="7">
    <source>
        <dbReference type="SMART" id="SM01332"/>
    </source>
</evidence>
<dbReference type="GO" id="GO:0016538">
    <property type="term" value="F:cyclin-dependent protein serine/threonine kinase regulator activity"/>
    <property type="evidence" value="ECO:0007669"/>
    <property type="project" value="InterPro"/>
</dbReference>
<protein>
    <submittedName>
        <fullName evidence="8">12162_t:CDS:1</fullName>
    </submittedName>
</protein>
<dbReference type="GO" id="GO:0044772">
    <property type="term" value="P:mitotic cell cycle phase transition"/>
    <property type="evidence" value="ECO:0007669"/>
    <property type="project" value="InterPro"/>
</dbReference>
<dbReference type="Pfam" id="PF02984">
    <property type="entry name" value="Cyclin_C"/>
    <property type="match status" value="1"/>
</dbReference>
<dbReference type="FunFam" id="1.10.472.10:FF:000001">
    <property type="entry name" value="G2/mitotic-specific cyclin"/>
    <property type="match status" value="1"/>
</dbReference>
<name>A0A9N8VQ21_9GLOM</name>
<evidence type="ECO:0000259" key="6">
    <source>
        <dbReference type="SMART" id="SM00385"/>
    </source>
</evidence>
<dbReference type="SMART" id="SM00385">
    <property type="entry name" value="CYCLIN"/>
    <property type="match status" value="2"/>
</dbReference>
<accession>A0A9N8VQ21</accession>
<feature type="compositionally biased region" description="Low complexity" evidence="5">
    <location>
        <begin position="122"/>
        <end position="134"/>
    </location>
</feature>
<dbReference type="OrthoDB" id="5590282at2759"/>
<evidence type="ECO:0000256" key="5">
    <source>
        <dbReference type="SAM" id="MobiDB-lite"/>
    </source>
</evidence>
<dbReference type="InterPro" id="IPR004367">
    <property type="entry name" value="Cyclin_C-dom"/>
</dbReference>
<comment type="caution">
    <text evidence="8">The sequence shown here is derived from an EMBL/GenBank/DDBJ whole genome shotgun (WGS) entry which is preliminary data.</text>
</comment>
<dbReference type="GO" id="GO:0051301">
    <property type="term" value="P:cell division"/>
    <property type="evidence" value="ECO:0007669"/>
    <property type="project" value="UniProtKB-KW"/>
</dbReference>
<keyword evidence="3" id="KW-0131">Cell cycle</keyword>
<dbReference type="Gene3D" id="1.10.472.10">
    <property type="entry name" value="Cyclin-like"/>
    <property type="match status" value="2"/>
</dbReference>
<dbReference type="Proteomes" id="UP000789508">
    <property type="component" value="Unassembled WGS sequence"/>
</dbReference>
<dbReference type="PANTHER" id="PTHR10177">
    <property type="entry name" value="CYCLINS"/>
    <property type="match status" value="1"/>
</dbReference>
<evidence type="ECO:0000256" key="1">
    <source>
        <dbReference type="ARBA" id="ARBA00022618"/>
    </source>
</evidence>
<dbReference type="InterPro" id="IPR039361">
    <property type="entry name" value="Cyclin"/>
</dbReference>
<dbReference type="AlphaFoldDB" id="A0A9N8VQ21"/>
<dbReference type="Pfam" id="PF00134">
    <property type="entry name" value="Cyclin_N"/>
    <property type="match status" value="1"/>
</dbReference>
<evidence type="ECO:0000313" key="9">
    <source>
        <dbReference type="Proteomes" id="UP000789508"/>
    </source>
</evidence>
<dbReference type="InterPro" id="IPR036915">
    <property type="entry name" value="Cyclin-like_sf"/>
</dbReference>
<feature type="non-terminal residue" evidence="8">
    <location>
        <position position="1"/>
    </location>
</feature>
<feature type="domain" description="Cyclin C-terminal" evidence="7">
    <location>
        <begin position="295"/>
        <end position="409"/>
    </location>
</feature>
<evidence type="ECO:0000256" key="2">
    <source>
        <dbReference type="ARBA" id="ARBA00023127"/>
    </source>
</evidence>
<dbReference type="PIRSF" id="PIRSF001771">
    <property type="entry name" value="Cyclin_A_B_D_E"/>
    <property type="match status" value="1"/>
</dbReference>
<keyword evidence="2 4" id="KW-0195">Cyclin</keyword>
<dbReference type="InterPro" id="IPR013763">
    <property type="entry name" value="Cyclin-like_dom"/>
</dbReference>
<evidence type="ECO:0000256" key="4">
    <source>
        <dbReference type="RuleBase" id="RU000383"/>
    </source>
</evidence>
<comment type="similarity">
    <text evidence="4">Belongs to the cyclin family.</text>
</comment>
<dbReference type="SUPFAM" id="SSF47954">
    <property type="entry name" value="Cyclin-like"/>
    <property type="match status" value="2"/>
</dbReference>
<dbReference type="InterPro" id="IPR048258">
    <property type="entry name" value="Cyclins_cyclin-box"/>
</dbReference>
<dbReference type="InterPro" id="IPR046965">
    <property type="entry name" value="Cyclin_A/B-like"/>
</dbReference>
<dbReference type="PROSITE" id="PS00292">
    <property type="entry name" value="CYCLINS"/>
    <property type="match status" value="1"/>
</dbReference>
<sequence length="425" mass="48178">MAPPKLIGPTQRTIKRPALSDVSNIPAVRAAKPIATKPTTNATILSKTAAKPIATKPTTNASIIPKAAAKSIATKSTTNVTIVSKTAVTAGGTSNYGETSSLKQQLQQQSLQIKQQPPPPKEQVVTTTTTTTTSAHNSKRIKVQEEWEDLDKDDVNDPLMVSEYVVEIFEYLHELEKETMPNPNYMEFQKELQWKMRVILVDWLVEIHNKLRLLPETLFLTVNIVDRFLSVRVVSLVKLQLVGITSMFIAAKYEEICGPSIKNFIFLSDGGYSEAEMLKAERYILQTLDFKLSYPSPMNFLRRISKADNYEVNARTIAKYLLEVMLLDHRFLATPPSKAAAAALFLARYVIGNAEWHANLVHYSTYTEEELMSTIELLIDHLKRPRKVEAVYRKYSAKRFIRASVYVQEWINRNYKDTITTTENY</sequence>
<gene>
    <name evidence="8" type="ORF">ALEPTO_LOCUS1624</name>
</gene>
<organism evidence="8 9">
    <name type="scientific">Ambispora leptoticha</name>
    <dbReference type="NCBI Taxonomy" id="144679"/>
    <lineage>
        <taxon>Eukaryota</taxon>
        <taxon>Fungi</taxon>
        <taxon>Fungi incertae sedis</taxon>
        <taxon>Mucoromycota</taxon>
        <taxon>Glomeromycotina</taxon>
        <taxon>Glomeromycetes</taxon>
        <taxon>Archaeosporales</taxon>
        <taxon>Ambisporaceae</taxon>
        <taxon>Ambispora</taxon>
    </lineage>
</organism>
<keyword evidence="1" id="KW-0132">Cell division</keyword>
<feature type="domain" description="Cyclin-like" evidence="6">
    <location>
        <begin position="202"/>
        <end position="286"/>
    </location>
</feature>
<feature type="domain" description="Cyclin-like" evidence="6">
    <location>
        <begin position="299"/>
        <end position="380"/>
    </location>
</feature>
<reference evidence="8" key="1">
    <citation type="submission" date="2021-06" db="EMBL/GenBank/DDBJ databases">
        <authorList>
            <person name="Kallberg Y."/>
            <person name="Tangrot J."/>
            <person name="Rosling A."/>
        </authorList>
    </citation>
    <scope>NUCLEOTIDE SEQUENCE</scope>
    <source>
        <strain evidence="8">FL130A</strain>
    </source>
</reference>
<dbReference type="EMBL" id="CAJVPS010000190">
    <property type="protein sequence ID" value="CAG8462745.1"/>
    <property type="molecule type" value="Genomic_DNA"/>
</dbReference>
<dbReference type="InterPro" id="IPR006671">
    <property type="entry name" value="Cyclin_N"/>
</dbReference>
<dbReference type="SMART" id="SM01332">
    <property type="entry name" value="Cyclin_C"/>
    <property type="match status" value="1"/>
</dbReference>
<dbReference type="CDD" id="cd20568">
    <property type="entry name" value="CYCLIN_CLBs_yeast_rpt1"/>
    <property type="match status" value="1"/>
</dbReference>
<dbReference type="CDD" id="cd20512">
    <property type="entry name" value="CYCLIN_CLBs_yeast_rpt2"/>
    <property type="match status" value="1"/>
</dbReference>